<feature type="repeat" description="WD" evidence="3">
    <location>
        <begin position="76"/>
        <end position="117"/>
    </location>
</feature>
<dbReference type="InterPro" id="IPR020472">
    <property type="entry name" value="WD40_PAC1"/>
</dbReference>
<dbReference type="PROSITE" id="PS00678">
    <property type="entry name" value="WD_REPEATS_1"/>
    <property type="match status" value="1"/>
</dbReference>
<gene>
    <name evidence="5" type="ORF">BJ212DRAFT_1480182</name>
</gene>
<reference evidence="5" key="1">
    <citation type="journal article" date="2020" name="New Phytol.">
        <title>Comparative genomics reveals dynamic genome evolution in host specialist ectomycorrhizal fungi.</title>
        <authorList>
            <person name="Lofgren L.A."/>
            <person name="Nguyen N.H."/>
            <person name="Vilgalys R."/>
            <person name="Ruytinx J."/>
            <person name="Liao H.L."/>
            <person name="Branco S."/>
            <person name="Kuo A."/>
            <person name="LaButti K."/>
            <person name="Lipzen A."/>
            <person name="Andreopoulos W."/>
            <person name="Pangilinan J."/>
            <person name="Riley R."/>
            <person name="Hundley H."/>
            <person name="Na H."/>
            <person name="Barry K."/>
            <person name="Grigoriev I.V."/>
            <person name="Stajich J.E."/>
            <person name="Kennedy P.G."/>
        </authorList>
    </citation>
    <scope>NUCLEOTIDE SEQUENCE</scope>
    <source>
        <strain evidence="5">MN1</strain>
    </source>
</reference>
<dbReference type="SMART" id="SM00320">
    <property type="entry name" value="WD40"/>
    <property type="match status" value="7"/>
</dbReference>
<dbReference type="InterPro" id="IPR015943">
    <property type="entry name" value="WD40/YVTN_repeat-like_dom_sf"/>
</dbReference>
<feature type="repeat" description="WD" evidence="3">
    <location>
        <begin position="246"/>
        <end position="287"/>
    </location>
</feature>
<dbReference type="PROSITE" id="PS50082">
    <property type="entry name" value="WD_REPEATS_2"/>
    <property type="match status" value="6"/>
</dbReference>
<dbReference type="RefSeq" id="XP_041193867.1">
    <property type="nucleotide sequence ID" value="XM_041340035.1"/>
</dbReference>
<organism evidence="5 6">
    <name type="scientific">Suillus subaureus</name>
    <dbReference type="NCBI Taxonomy" id="48587"/>
    <lineage>
        <taxon>Eukaryota</taxon>
        <taxon>Fungi</taxon>
        <taxon>Dikarya</taxon>
        <taxon>Basidiomycota</taxon>
        <taxon>Agaricomycotina</taxon>
        <taxon>Agaricomycetes</taxon>
        <taxon>Agaricomycetidae</taxon>
        <taxon>Boletales</taxon>
        <taxon>Suillineae</taxon>
        <taxon>Suillaceae</taxon>
        <taxon>Suillus</taxon>
    </lineage>
</organism>
<feature type="repeat" description="WD" evidence="3">
    <location>
        <begin position="33"/>
        <end position="74"/>
    </location>
</feature>
<dbReference type="CDD" id="cd00200">
    <property type="entry name" value="WD40"/>
    <property type="match status" value="1"/>
</dbReference>
<dbReference type="AlphaFoldDB" id="A0A9P7ED10"/>
<dbReference type="Proteomes" id="UP000807769">
    <property type="component" value="Unassembled WGS sequence"/>
</dbReference>
<evidence type="ECO:0000256" key="2">
    <source>
        <dbReference type="ARBA" id="ARBA00022737"/>
    </source>
</evidence>
<protein>
    <submittedName>
        <fullName evidence="5">WD40-repeat-containing domain protein</fullName>
    </submittedName>
</protein>
<dbReference type="PRINTS" id="PR00320">
    <property type="entry name" value="GPROTEINBRPT"/>
</dbReference>
<comment type="caution">
    <text evidence="5">The sequence shown here is derived from an EMBL/GenBank/DDBJ whole genome shotgun (WGS) entry which is preliminary data.</text>
</comment>
<dbReference type="SUPFAM" id="SSF50978">
    <property type="entry name" value="WD40 repeat-like"/>
    <property type="match status" value="1"/>
</dbReference>
<evidence type="ECO:0000259" key="4">
    <source>
        <dbReference type="Pfam" id="PF06985"/>
    </source>
</evidence>
<dbReference type="Pfam" id="PF06985">
    <property type="entry name" value="HET"/>
    <property type="match status" value="1"/>
</dbReference>
<dbReference type="PANTHER" id="PTHR44019">
    <property type="entry name" value="WD REPEAT-CONTAINING PROTEIN 55"/>
    <property type="match status" value="1"/>
</dbReference>
<accession>A0A9P7ED10</accession>
<feature type="repeat" description="WD" evidence="3">
    <location>
        <begin position="288"/>
        <end position="323"/>
    </location>
</feature>
<dbReference type="EMBL" id="JABBWG010000013">
    <property type="protein sequence ID" value="KAG1817625.1"/>
    <property type="molecule type" value="Genomic_DNA"/>
</dbReference>
<dbReference type="PANTHER" id="PTHR44019:SF8">
    <property type="entry name" value="POC1 CENTRIOLAR PROTEIN HOMOLOG"/>
    <property type="match status" value="1"/>
</dbReference>
<keyword evidence="1 3" id="KW-0853">WD repeat</keyword>
<evidence type="ECO:0000256" key="3">
    <source>
        <dbReference type="PROSITE-ProRule" id="PRU00221"/>
    </source>
</evidence>
<feature type="repeat" description="WD" evidence="3">
    <location>
        <begin position="118"/>
        <end position="159"/>
    </location>
</feature>
<evidence type="ECO:0000313" key="5">
    <source>
        <dbReference type="EMBL" id="KAG1817625.1"/>
    </source>
</evidence>
<dbReference type="Pfam" id="PF00400">
    <property type="entry name" value="WD40"/>
    <property type="match status" value="7"/>
</dbReference>
<dbReference type="InterPro" id="IPR010730">
    <property type="entry name" value="HET"/>
</dbReference>
<dbReference type="GeneID" id="64634051"/>
<evidence type="ECO:0000313" key="6">
    <source>
        <dbReference type="Proteomes" id="UP000807769"/>
    </source>
</evidence>
<feature type="repeat" description="WD" evidence="3">
    <location>
        <begin position="203"/>
        <end position="244"/>
    </location>
</feature>
<dbReference type="InterPro" id="IPR001680">
    <property type="entry name" value="WD40_rpt"/>
</dbReference>
<proteinExistence type="predicted"/>
<evidence type="ECO:0000256" key="1">
    <source>
        <dbReference type="ARBA" id="ARBA00022574"/>
    </source>
</evidence>
<dbReference type="InterPro" id="IPR050505">
    <property type="entry name" value="WDR55/POC1"/>
</dbReference>
<keyword evidence="2" id="KW-0677">Repeat</keyword>
<dbReference type="Gene3D" id="2.130.10.10">
    <property type="entry name" value="YVTN repeat-like/Quinoprotein amine dehydrogenase"/>
    <property type="match status" value="2"/>
</dbReference>
<name>A0A9P7ED10_9AGAM</name>
<feature type="domain" description="Heterokaryon incompatibility" evidence="4">
    <location>
        <begin position="490"/>
        <end position="577"/>
    </location>
</feature>
<keyword evidence="6" id="KW-1185">Reference proteome</keyword>
<dbReference type="PROSITE" id="PS50294">
    <property type="entry name" value="WD_REPEATS_REGION"/>
    <property type="match status" value="6"/>
</dbReference>
<dbReference type="InterPro" id="IPR019775">
    <property type="entry name" value="WD40_repeat_CS"/>
</dbReference>
<dbReference type="OrthoDB" id="2659484at2759"/>
<dbReference type="InterPro" id="IPR036322">
    <property type="entry name" value="WD40_repeat_dom_sf"/>
</dbReference>
<sequence length="946" mass="106312">MSGLLDGAKKAYLIVKRHATPTQTTQLAPIQTMRVHTEKVWAVAFFKDGRRIVTPSKDKTLQIWDVETRTLVGGLFKGHSDRVYSVAVSPNDRRFASGGETGAIIIWDVGKKQMLFELKKHVKLVPSLCFSPDGKRLASGSLDKTVIIWDAKTGAVLSTLQSARGSVFCVVFSPNGLQLASGEQGTVRVWNTENVAELLFDINFAHQGWVKSVAWTPDGQQLISASHDQTIKFWDSSNGTKIGQPCTGHTHDINSLAISSDASFIATVSFDKTMRMWSTESHEQIGQRLKHTTRVSSVAISPNGELLVIGDYDGNVQLWSIENILSATLETDSSYYLYLAHRSKVKLGQNLYAEALLDAEKVIELNPTSHLGYELRRAALCGALCYDDALEGLTIMPSELDDVPDPQIRQLRQQYVSPSEVAIRRAIDAKLENAPLRLINTITGDICDRSAQIKTFVKSTKYKMLLHSLVMHAPLQTELIEEAVVTYFSWVMLSHRWEIKEPLLHEIQGSIYDLDPVGTIVKLQKFCEVVRNAGHCWAWSDTCCIDQNNNIELQQSVNSMFIWYRHSALAIVYLSDVPPSSLANSIWNTRGWTVQEFLAPKMVLFYQADWTLYLDDHSHNHKQSVSIMKELEDSTGINARALVNFHPGMRNPREKLQWVSKRETTREEDIAYSLFGIFGVHLPVIYGEKRQNALGRLLQEIIAHSGDITALDWVGQSSGFNSCLPADISSYKAPSLLPSLSEDEMQNSVSTLRNTVAVESALNLYTLLEKLSFPRFANARLQLPCIAFPLTEVRRRSGQYGDQRFTYDVKADGLRDLPITTEDQLAQFWLGRRVRRTVLLIRPWTRYLLGLSDFAELLDFAEPPDINDECSVQDYWSALESPGEQPECERAFRLVAHLGKPFSAFLLVQQPGGEYRRIASDISIIAQVRDASSIDDLMDIRTLEIL</sequence>